<dbReference type="InterPro" id="IPR056510">
    <property type="entry name" value="WapI"/>
</dbReference>
<name>A0ABV5FRN2_9FLAO</name>
<gene>
    <name evidence="1" type="ORF">ACFFUQ_17455</name>
</gene>
<sequence length="145" mass="17699">MLIKDTYKQFSLTINSYEFQFSKFKEDMNWLNITIYAQDDKNRWKNSGAFLNTFELVNLYDWFLKLRKDLPISKRINFLEHELSFSYERSKQILIVNLDFNFHPNKDKYIHGVDEEYKIYFDLKSLDLESIIDSLKEDLKKFPIR</sequence>
<dbReference type="RefSeq" id="WP_290263473.1">
    <property type="nucleotide sequence ID" value="NZ_JAUFQQ010000003.1"/>
</dbReference>
<dbReference type="EMBL" id="JBHMEX010000056">
    <property type="protein sequence ID" value="MFB9065811.1"/>
    <property type="molecule type" value="Genomic_DNA"/>
</dbReference>
<comment type="caution">
    <text evidence="1">The sequence shown here is derived from an EMBL/GenBank/DDBJ whole genome shotgun (WGS) entry which is preliminary data.</text>
</comment>
<dbReference type="Proteomes" id="UP001589589">
    <property type="component" value="Unassembled WGS sequence"/>
</dbReference>
<reference evidence="1 2" key="1">
    <citation type="submission" date="2024-09" db="EMBL/GenBank/DDBJ databases">
        <authorList>
            <person name="Sun Q."/>
            <person name="Mori K."/>
        </authorList>
    </citation>
    <scope>NUCLEOTIDE SEQUENCE [LARGE SCALE GENOMIC DNA]</scope>
    <source>
        <strain evidence="1 2">CECT 7908</strain>
    </source>
</reference>
<proteinExistence type="predicted"/>
<evidence type="ECO:0000313" key="1">
    <source>
        <dbReference type="EMBL" id="MFB9065811.1"/>
    </source>
</evidence>
<evidence type="ECO:0000313" key="2">
    <source>
        <dbReference type="Proteomes" id="UP001589589"/>
    </source>
</evidence>
<keyword evidence="2" id="KW-1185">Reference proteome</keyword>
<protein>
    <submittedName>
        <fullName evidence="1">Uncharacterized protein</fullName>
    </submittedName>
</protein>
<dbReference type="Pfam" id="PF24716">
    <property type="entry name" value="WapI"/>
    <property type="match status" value="1"/>
</dbReference>
<accession>A0ABV5FRN2</accession>
<organism evidence="1 2">
    <name type="scientific">Flavobacterium branchiarum</name>
    <dbReference type="NCBI Taxonomy" id="1114870"/>
    <lineage>
        <taxon>Bacteria</taxon>
        <taxon>Pseudomonadati</taxon>
        <taxon>Bacteroidota</taxon>
        <taxon>Flavobacteriia</taxon>
        <taxon>Flavobacteriales</taxon>
        <taxon>Flavobacteriaceae</taxon>
        <taxon>Flavobacterium</taxon>
    </lineage>
</organism>